<keyword evidence="1" id="KW-0472">Membrane</keyword>
<keyword evidence="1" id="KW-1133">Transmembrane helix</keyword>
<organism evidence="2 3">
    <name type="scientific">Dyadobacter jiangsuensis</name>
    <dbReference type="NCBI Taxonomy" id="1591085"/>
    <lineage>
        <taxon>Bacteria</taxon>
        <taxon>Pseudomonadati</taxon>
        <taxon>Bacteroidota</taxon>
        <taxon>Cytophagia</taxon>
        <taxon>Cytophagales</taxon>
        <taxon>Spirosomataceae</taxon>
        <taxon>Dyadobacter</taxon>
    </lineage>
</organism>
<feature type="transmembrane region" description="Helical" evidence="1">
    <location>
        <begin position="46"/>
        <end position="63"/>
    </location>
</feature>
<dbReference type="EMBL" id="PYAS01000018">
    <property type="protein sequence ID" value="PSL22895.1"/>
    <property type="molecule type" value="Genomic_DNA"/>
</dbReference>
<dbReference type="Proteomes" id="UP000241964">
    <property type="component" value="Unassembled WGS sequence"/>
</dbReference>
<keyword evidence="1" id="KW-0812">Transmembrane</keyword>
<comment type="caution">
    <text evidence="2">The sequence shown here is derived from an EMBL/GenBank/DDBJ whole genome shotgun (WGS) entry which is preliminary data.</text>
</comment>
<sequence length="82" mass="9086">MKNSRLIQLGLLVFSILLYLVLIICVLGILLMLTGGGHMTVPIEEYYPVVGVGILTGLILKVVSRIRKNLKAKQLTDNSDEY</sequence>
<reference evidence="2 3" key="1">
    <citation type="submission" date="2018-03" db="EMBL/GenBank/DDBJ databases">
        <title>Genomic Encyclopedia of Archaeal and Bacterial Type Strains, Phase II (KMG-II): from individual species to whole genera.</title>
        <authorList>
            <person name="Goeker M."/>
        </authorList>
    </citation>
    <scope>NUCLEOTIDE SEQUENCE [LARGE SCALE GENOMIC DNA]</scope>
    <source>
        <strain evidence="2 3">DSM 29057</strain>
    </source>
</reference>
<evidence type="ECO:0000313" key="2">
    <source>
        <dbReference type="EMBL" id="PSL22895.1"/>
    </source>
</evidence>
<dbReference type="AlphaFoldDB" id="A0A2P8FMK8"/>
<feature type="transmembrane region" description="Helical" evidence="1">
    <location>
        <begin position="12"/>
        <end position="34"/>
    </location>
</feature>
<gene>
    <name evidence="2" type="ORF">CLV60_11827</name>
</gene>
<protein>
    <submittedName>
        <fullName evidence="2">Uncharacterized protein</fullName>
    </submittedName>
</protein>
<accession>A0A2P8FMK8</accession>
<evidence type="ECO:0000313" key="3">
    <source>
        <dbReference type="Proteomes" id="UP000241964"/>
    </source>
</evidence>
<proteinExistence type="predicted"/>
<name>A0A2P8FMK8_9BACT</name>
<evidence type="ECO:0000256" key="1">
    <source>
        <dbReference type="SAM" id="Phobius"/>
    </source>
</evidence>
<keyword evidence="3" id="KW-1185">Reference proteome</keyword>